<dbReference type="AlphaFoldDB" id="A0A3E3K4V8"/>
<evidence type="ECO:0000259" key="2">
    <source>
        <dbReference type="Pfam" id="PF13439"/>
    </source>
</evidence>
<dbReference type="OrthoDB" id="9787617at2"/>
<feature type="domain" description="Glycosyltransferase subfamily 4-like N-terminal" evidence="2">
    <location>
        <begin position="33"/>
        <end position="185"/>
    </location>
</feature>
<proteinExistence type="predicted"/>
<evidence type="ECO:0000313" key="3">
    <source>
        <dbReference type="EMBL" id="RGE88986.1"/>
    </source>
</evidence>
<accession>A0A3E3K4V8</accession>
<sequence length="376" mass="42573">MTRQKEKNYSICSISGRIRKMKIACIGYLHGAGGAEKQIIMLSNALFERGHEVHLISLAETNSKYDICEGVIVHDLSFSENINGNKILNRYKALKNILMEIKPEVSVNYWLQSAYFCAMMSKSITGKVIYSERGDPGDKEYSGLLGIIRKLAFERVDGFVFQSEGARNYFSEKIKNKSTVIHNSVSIPDGIFLKPCINREKKIVTVGRLHPQKNQKLLIDAFARIADDFPEYRLDIYGDGELEERLKEQIKRLGLENRVFLRGTKKNVLDYVYTASTFVLSSNYEGLPNALMEAIAIGVPCISTDCKPGGARTLIQDGINGWIVPRENVTLLAEKIQEVISGKKKNEMLEKEAIKFRKAHSSKAVFDMWEKYILNL</sequence>
<dbReference type="PANTHER" id="PTHR12526">
    <property type="entry name" value="GLYCOSYLTRANSFERASE"/>
    <property type="match status" value="1"/>
</dbReference>
<dbReference type="Gene3D" id="3.40.50.2000">
    <property type="entry name" value="Glycogen Phosphorylase B"/>
    <property type="match status" value="2"/>
</dbReference>
<dbReference type="InterPro" id="IPR001296">
    <property type="entry name" value="Glyco_trans_1"/>
</dbReference>
<feature type="domain" description="Glycosyl transferase family 1" evidence="1">
    <location>
        <begin position="199"/>
        <end position="355"/>
    </location>
</feature>
<evidence type="ECO:0000313" key="4">
    <source>
        <dbReference type="Proteomes" id="UP000261080"/>
    </source>
</evidence>
<dbReference type="GO" id="GO:0016757">
    <property type="term" value="F:glycosyltransferase activity"/>
    <property type="evidence" value="ECO:0007669"/>
    <property type="project" value="InterPro"/>
</dbReference>
<name>A0A3E3K4V8_9FIRM</name>
<dbReference type="SUPFAM" id="SSF53756">
    <property type="entry name" value="UDP-Glycosyltransferase/glycogen phosphorylase"/>
    <property type="match status" value="1"/>
</dbReference>
<organism evidence="3 4">
    <name type="scientific">Sellimonas intestinalis</name>
    <dbReference type="NCBI Taxonomy" id="1653434"/>
    <lineage>
        <taxon>Bacteria</taxon>
        <taxon>Bacillati</taxon>
        <taxon>Bacillota</taxon>
        <taxon>Clostridia</taxon>
        <taxon>Lachnospirales</taxon>
        <taxon>Lachnospiraceae</taxon>
        <taxon>Sellimonas</taxon>
    </lineage>
</organism>
<gene>
    <name evidence="3" type="ORF">DW016_05670</name>
</gene>
<dbReference type="Pfam" id="PF00534">
    <property type="entry name" value="Glycos_transf_1"/>
    <property type="match status" value="1"/>
</dbReference>
<dbReference type="EMBL" id="QVLX01000002">
    <property type="protein sequence ID" value="RGE88986.1"/>
    <property type="molecule type" value="Genomic_DNA"/>
</dbReference>
<dbReference type="InterPro" id="IPR028098">
    <property type="entry name" value="Glyco_trans_4-like_N"/>
</dbReference>
<protein>
    <submittedName>
        <fullName evidence="3">Glycosyltransferase family 4 protein</fullName>
    </submittedName>
</protein>
<keyword evidence="4" id="KW-1185">Reference proteome</keyword>
<dbReference type="PANTHER" id="PTHR12526:SF627">
    <property type="entry name" value="D-RHAMNOSYLTRANSFERASE WBPZ"/>
    <property type="match status" value="1"/>
</dbReference>
<dbReference type="Proteomes" id="UP000261080">
    <property type="component" value="Unassembled WGS sequence"/>
</dbReference>
<evidence type="ECO:0000259" key="1">
    <source>
        <dbReference type="Pfam" id="PF00534"/>
    </source>
</evidence>
<keyword evidence="3" id="KW-0808">Transferase</keyword>
<dbReference type="Pfam" id="PF13439">
    <property type="entry name" value="Glyco_transf_4"/>
    <property type="match status" value="1"/>
</dbReference>
<reference evidence="3 4" key="1">
    <citation type="submission" date="2018-08" db="EMBL/GenBank/DDBJ databases">
        <title>A genome reference for cultivated species of the human gut microbiota.</title>
        <authorList>
            <person name="Zou Y."/>
            <person name="Xue W."/>
            <person name="Luo G."/>
        </authorList>
    </citation>
    <scope>NUCLEOTIDE SEQUENCE [LARGE SCALE GENOMIC DNA]</scope>
    <source>
        <strain evidence="3 4">AF37-2AT</strain>
    </source>
</reference>
<comment type="caution">
    <text evidence="3">The sequence shown here is derived from an EMBL/GenBank/DDBJ whole genome shotgun (WGS) entry which is preliminary data.</text>
</comment>